<dbReference type="Gene3D" id="2.40.160.20">
    <property type="match status" value="1"/>
</dbReference>
<keyword evidence="3" id="KW-1185">Reference proteome</keyword>
<dbReference type="PANTHER" id="PTHR37315:SF1">
    <property type="entry name" value="UPF0311 PROTEIN BLR7842"/>
    <property type="match status" value="1"/>
</dbReference>
<dbReference type="HAMAP" id="MF_00775">
    <property type="entry name" value="UPF0311"/>
    <property type="match status" value="1"/>
</dbReference>
<dbReference type="PANTHER" id="PTHR37315">
    <property type="entry name" value="UPF0311 PROTEIN BLR7842"/>
    <property type="match status" value="1"/>
</dbReference>
<dbReference type="EMBL" id="FRBW01000002">
    <property type="protein sequence ID" value="SHM30607.1"/>
    <property type="molecule type" value="Genomic_DNA"/>
</dbReference>
<organism evidence="2 3">
    <name type="scientific">Roseibium suaedae</name>
    <dbReference type="NCBI Taxonomy" id="735517"/>
    <lineage>
        <taxon>Bacteria</taxon>
        <taxon>Pseudomonadati</taxon>
        <taxon>Pseudomonadota</taxon>
        <taxon>Alphaproteobacteria</taxon>
        <taxon>Hyphomicrobiales</taxon>
        <taxon>Stappiaceae</taxon>
        <taxon>Roseibium</taxon>
    </lineage>
</organism>
<dbReference type="Pfam" id="PF11578">
    <property type="entry name" value="DUF3237"/>
    <property type="match status" value="1"/>
</dbReference>
<dbReference type="AlphaFoldDB" id="A0A1M7HR72"/>
<name>A0A1M7HR72_9HYPH</name>
<comment type="similarity">
    <text evidence="1">Belongs to the UPF0311 family.</text>
</comment>
<protein>
    <recommendedName>
        <fullName evidence="1">UPF0311 protein SAMN05444272_2292</fullName>
    </recommendedName>
</protein>
<dbReference type="STRING" id="735517.SAMN05444272_2292"/>
<dbReference type="Proteomes" id="UP000186002">
    <property type="component" value="Unassembled WGS sequence"/>
</dbReference>
<gene>
    <name evidence="2" type="ORF">SAMN05444272_2292</name>
</gene>
<evidence type="ECO:0000256" key="1">
    <source>
        <dbReference type="HAMAP-Rule" id="MF_00775"/>
    </source>
</evidence>
<dbReference type="InterPro" id="IPR020915">
    <property type="entry name" value="UPF0311"/>
</dbReference>
<sequence length="159" mass="17627">MNGEGPRMLEPKLRYFCTLTVELAPIQEMGQGMAGKRRIIPIIGGTIEGPEIRGKILNVGADWQTIFADGVAELDTRYAFETDDGAVIEIRNFGYRHGPADVMAAVGRGEDVDPANYYMRTQARLETGDPRYDWVNRMVFVGAGGRRKSSVVVDLFVVE</sequence>
<evidence type="ECO:0000313" key="3">
    <source>
        <dbReference type="Proteomes" id="UP000186002"/>
    </source>
</evidence>
<accession>A0A1M7HR72</accession>
<reference evidence="2 3" key="1">
    <citation type="submission" date="2016-11" db="EMBL/GenBank/DDBJ databases">
        <authorList>
            <person name="Jaros S."/>
            <person name="Januszkiewicz K."/>
            <person name="Wedrychowicz H."/>
        </authorList>
    </citation>
    <scope>NUCLEOTIDE SEQUENCE [LARGE SCALE GENOMIC DNA]</scope>
    <source>
        <strain evidence="2 3">DSM 22153</strain>
    </source>
</reference>
<proteinExistence type="inferred from homology"/>
<evidence type="ECO:0000313" key="2">
    <source>
        <dbReference type="EMBL" id="SHM30607.1"/>
    </source>
</evidence>